<gene>
    <name evidence="2" type="ORF">QNM18_03265</name>
</gene>
<feature type="domain" description="Ig-like" evidence="1">
    <location>
        <begin position="32"/>
        <end position="125"/>
    </location>
</feature>
<sequence>MRKLLIAPLIGILSACGGGGGGGSNNSEPSRPNTNVNQAPTIALAGESIALSKESITLTTQFRDPEQDTLTVNWKSSLSDVTFQQNSLAETVISFPTVTEKQSVVITCEVSDGVNPTVTRNFNVTLYPETIGAQIEMLDEYQFKGESEVSINVPFKTTSEIEEVSWSIENFEPDHQEVINSLTSDHGDSTLKLQLPSVSEVLEFYLTITIKTKEGVHNQTARVKVSPADGPSLTVSLPQNLSVYSKGQLSIVPTISNSDEITSYQWLWEPNPQPTDPTATKKIYQFIAPNVEQDTDFTVSLNVTMKGDVKQSATTQVKVKSIPAHNTLTLTSSHEIATAGQTVIIKSDLEDTTDVKSIAWDINNGFDKAMYAQEHNQLTIEIPPTNDVKKYHTVSYTVEYNSGVVQESQIPLVYLSKSAAENDIKLADRYQEFSIYPQREVTANYTLTSSVPLDDVRVVSSWDTYTYDKLEAKLAGDNLAITVLKNAPQLSGTRFFKVLTKAGAAEKEFSITAQAYDSLLRAYSGVDEVFIAGRSISVFGQLLHADNKNDYIANWASDTLRFEFVNAQSPINTATMRDIFRPESERVKVILSSQDENNTETKSELAVEFVENLTLNGEVYDCKVKDRVLQQCTSENGQVHFSTPPEQLKQVVTRGSYVCLLGYDGTVQCDGFKDNPALEVPNLEPVARLNAVDTETVCAQFANTSWQCWGNKATKIEDLIKQSGQVHQVLSVNDQTCLVSDGQIHCYQGEEKVFESAGKFVSTLLMKDEKICYKTKRAYSANCPLD</sequence>
<reference evidence="2 3" key="1">
    <citation type="submission" date="2023-05" db="EMBL/GenBank/DDBJ databases">
        <title>Pseudoalteromonas ardens sp. nov., Pseudoalteromonas obscura sp. nov., and Pseudoalteromonas umbrosa sp. nov., isolated from the coral Montipora capitata.</title>
        <authorList>
            <person name="Thomas E.M."/>
            <person name="Smith E.M."/>
            <person name="Papke E."/>
            <person name="Shlafstein M.D."/>
            <person name="Oline D.K."/>
            <person name="Videau P."/>
            <person name="Saw J.H."/>
            <person name="Strangman W.K."/>
            <person name="Ushijima B."/>
        </authorList>
    </citation>
    <scope>NUCLEOTIDE SEQUENCE [LARGE SCALE GENOMIC DNA]</scope>
    <source>
        <strain evidence="2 3">P94</strain>
    </source>
</reference>
<dbReference type="InterPro" id="IPR009091">
    <property type="entry name" value="RCC1/BLIP-II"/>
</dbReference>
<dbReference type="PROSITE" id="PS51257">
    <property type="entry name" value="PROKAR_LIPOPROTEIN"/>
    <property type="match status" value="1"/>
</dbReference>
<dbReference type="RefSeq" id="WP_284136328.1">
    <property type="nucleotide sequence ID" value="NZ_JASJUT010000001.1"/>
</dbReference>
<evidence type="ECO:0000259" key="1">
    <source>
        <dbReference type="PROSITE" id="PS50835"/>
    </source>
</evidence>
<keyword evidence="3" id="KW-1185">Reference proteome</keyword>
<comment type="caution">
    <text evidence="2">The sequence shown here is derived from an EMBL/GenBank/DDBJ whole genome shotgun (WGS) entry which is preliminary data.</text>
</comment>
<accession>A0ABT7EGD0</accession>
<dbReference type="Gene3D" id="2.130.10.30">
    <property type="entry name" value="Regulator of chromosome condensation 1/beta-lactamase-inhibitor protein II"/>
    <property type="match status" value="1"/>
</dbReference>
<dbReference type="InterPro" id="IPR007110">
    <property type="entry name" value="Ig-like_dom"/>
</dbReference>
<dbReference type="EMBL" id="JASJUT010000001">
    <property type="protein sequence ID" value="MDK2594089.1"/>
    <property type="molecule type" value="Genomic_DNA"/>
</dbReference>
<proteinExistence type="predicted"/>
<organism evidence="2 3">
    <name type="scientific">Pseudoalteromonas obscura</name>
    <dbReference type="NCBI Taxonomy" id="3048491"/>
    <lineage>
        <taxon>Bacteria</taxon>
        <taxon>Pseudomonadati</taxon>
        <taxon>Pseudomonadota</taxon>
        <taxon>Gammaproteobacteria</taxon>
        <taxon>Alteromonadales</taxon>
        <taxon>Pseudoalteromonadaceae</taxon>
        <taxon>Pseudoalteromonas</taxon>
    </lineage>
</organism>
<name>A0ABT7EGD0_9GAMM</name>
<evidence type="ECO:0000313" key="3">
    <source>
        <dbReference type="Proteomes" id="UP001231915"/>
    </source>
</evidence>
<dbReference type="Proteomes" id="UP001231915">
    <property type="component" value="Unassembled WGS sequence"/>
</dbReference>
<protein>
    <recommendedName>
        <fullName evidence="1">Ig-like domain-containing protein</fullName>
    </recommendedName>
</protein>
<dbReference type="PROSITE" id="PS50835">
    <property type="entry name" value="IG_LIKE"/>
    <property type="match status" value="1"/>
</dbReference>
<evidence type="ECO:0000313" key="2">
    <source>
        <dbReference type="EMBL" id="MDK2594089.1"/>
    </source>
</evidence>